<dbReference type="Gene3D" id="2.10.109.10">
    <property type="entry name" value="Umud Fragment, subunit A"/>
    <property type="match status" value="1"/>
</dbReference>
<comment type="catalytic activity">
    <reaction evidence="1 8">
        <text>Cleavage of hydrophobic, N-terminal signal or leader sequences from secreted and periplasmic proteins.</text>
        <dbReference type="EC" id="3.4.21.89"/>
    </reaction>
</comment>
<dbReference type="SUPFAM" id="SSF51306">
    <property type="entry name" value="LexA/Signal peptidase"/>
    <property type="match status" value="1"/>
</dbReference>
<keyword evidence="8" id="KW-0812">Transmembrane</keyword>
<sequence>MNLDFALVLVVLTLLTGLIWLADHLFFRARRIQRAERAGKIEVNEPAAVEYSRSLFPVLFAVLIFRSFLFEPFKIPSGSMIPTLLVGDFIVVNKFNYGLRLPVLNNKFVPIGDPERGDVIVFRHPAEPGVTLVKRLVGLPGDRVVYRNKQLTINGEVMTIQGGAPLASGDLKCSTPRRDAVRYREDLGGKRHDILLHTGMRGPEGEWVVPEGHYFMMGDNRDQSVDSRSWGFAPEENIMGRAVATWLNFDFNQGCADWGRVGEGIE</sequence>
<dbReference type="GO" id="GO:0016020">
    <property type="term" value="C:membrane"/>
    <property type="evidence" value="ECO:0007669"/>
    <property type="project" value="UniProtKB-SubCell"/>
</dbReference>
<keyword evidence="5 8" id="KW-0645">Protease</keyword>
<feature type="domain" description="Peptidase S26" evidence="10">
    <location>
        <begin position="50"/>
        <end position="246"/>
    </location>
</feature>
<dbReference type="NCBIfam" id="TIGR02227">
    <property type="entry name" value="sigpep_I_bact"/>
    <property type="match status" value="1"/>
</dbReference>
<evidence type="ECO:0000256" key="4">
    <source>
        <dbReference type="ARBA" id="ARBA00019232"/>
    </source>
</evidence>
<dbReference type="PRINTS" id="PR00727">
    <property type="entry name" value="LEADERPTASE"/>
</dbReference>
<feature type="transmembrane region" description="Helical" evidence="8">
    <location>
        <begin position="48"/>
        <end position="69"/>
    </location>
</feature>
<name>A0A5N0TG74_9GAMM</name>
<dbReference type="EMBL" id="VYXP01000001">
    <property type="protein sequence ID" value="KAA9134085.1"/>
    <property type="molecule type" value="Genomic_DNA"/>
</dbReference>
<dbReference type="InterPro" id="IPR019758">
    <property type="entry name" value="Pept_S26A_signal_pept_1_CS"/>
</dbReference>
<evidence type="ECO:0000313" key="11">
    <source>
        <dbReference type="EMBL" id="KAA9134085.1"/>
    </source>
</evidence>
<comment type="similarity">
    <text evidence="2 9">Belongs to the peptidase S26 family.</text>
</comment>
<dbReference type="InterPro" id="IPR019533">
    <property type="entry name" value="Peptidase_S26"/>
</dbReference>
<evidence type="ECO:0000256" key="8">
    <source>
        <dbReference type="RuleBase" id="RU003993"/>
    </source>
</evidence>
<dbReference type="PROSITE" id="PS00501">
    <property type="entry name" value="SPASE_I_1"/>
    <property type="match status" value="1"/>
</dbReference>
<evidence type="ECO:0000256" key="5">
    <source>
        <dbReference type="ARBA" id="ARBA00022670"/>
    </source>
</evidence>
<dbReference type="RefSeq" id="WP_150862435.1">
    <property type="nucleotide sequence ID" value="NZ_VYXP01000001.1"/>
</dbReference>
<comment type="subcellular location">
    <subcellularLocation>
        <location evidence="9">Membrane</location>
        <topology evidence="9">Multi-pass membrane protein</topology>
    </subcellularLocation>
</comment>
<feature type="transmembrane region" description="Helical" evidence="8">
    <location>
        <begin position="6"/>
        <end position="27"/>
    </location>
</feature>
<keyword evidence="12" id="KW-1185">Reference proteome</keyword>
<dbReference type="InterPro" id="IPR019757">
    <property type="entry name" value="Pept_S26A_signal_pept_1_Lys-AS"/>
</dbReference>
<dbReference type="EC" id="3.4.21.89" evidence="3 8"/>
<reference evidence="11 12" key="1">
    <citation type="submission" date="2019-09" db="EMBL/GenBank/DDBJ databases">
        <title>Wenzhouxiangella sp. Genome sequencing and assembly.</title>
        <authorList>
            <person name="Zhang R."/>
        </authorList>
    </citation>
    <scope>NUCLEOTIDE SEQUENCE [LARGE SCALE GENOMIC DNA]</scope>
    <source>
        <strain evidence="11 12">W260</strain>
    </source>
</reference>
<dbReference type="PANTHER" id="PTHR43390:SF1">
    <property type="entry name" value="CHLOROPLAST PROCESSING PEPTIDASE"/>
    <property type="match status" value="1"/>
</dbReference>
<keyword evidence="6 8" id="KW-0378">Hydrolase</keyword>
<keyword evidence="8" id="KW-1133">Transmembrane helix</keyword>
<dbReference type="InterPro" id="IPR036286">
    <property type="entry name" value="LexA/Signal_pep-like_sf"/>
</dbReference>
<evidence type="ECO:0000256" key="7">
    <source>
        <dbReference type="PIRSR" id="PIRSR600223-1"/>
    </source>
</evidence>
<dbReference type="InterPro" id="IPR019756">
    <property type="entry name" value="Pept_S26A_signal_pept_1_Ser-AS"/>
</dbReference>
<dbReference type="AlphaFoldDB" id="A0A5N0TG74"/>
<dbReference type="PANTHER" id="PTHR43390">
    <property type="entry name" value="SIGNAL PEPTIDASE I"/>
    <property type="match status" value="1"/>
</dbReference>
<evidence type="ECO:0000256" key="1">
    <source>
        <dbReference type="ARBA" id="ARBA00000677"/>
    </source>
</evidence>
<comment type="caution">
    <text evidence="11">The sequence shown here is derived from an EMBL/GenBank/DDBJ whole genome shotgun (WGS) entry which is preliminary data.</text>
</comment>
<evidence type="ECO:0000256" key="2">
    <source>
        <dbReference type="ARBA" id="ARBA00009370"/>
    </source>
</evidence>
<proteinExistence type="inferred from homology"/>
<accession>A0A5N0TG74</accession>
<evidence type="ECO:0000256" key="3">
    <source>
        <dbReference type="ARBA" id="ARBA00013208"/>
    </source>
</evidence>
<organism evidence="11 12">
    <name type="scientific">Marinihelvus fidelis</name>
    <dbReference type="NCBI Taxonomy" id="2613842"/>
    <lineage>
        <taxon>Bacteria</taxon>
        <taxon>Pseudomonadati</taxon>
        <taxon>Pseudomonadota</taxon>
        <taxon>Gammaproteobacteria</taxon>
        <taxon>Chromatiales</taxon>
        <taxon>Wenzhouxiangellaceae</taxon>
        <taxon>Marinihelvus</taxon>
    </lineage>
</organism>
<protein>
    <recommendedName>
        <fullName evidence="4 8">Signal peptidase I</fullName>
        <ecNumber evidence="3 8">3.4.21.89</ecNumber>
    </recommendedName>
</protein>
<dbReference type="GO" id="GO:0006465">
    <property type="term" value="P:signal peptide processing"/>
    <property type="evidence" value="ECO:0007669"/>
    <property type="project" value="InterPro"/>
</dbReference>
<dbReference type="CDD" id="cd06530">
    <property type="entry name" value="S26_SPase_I"/>
    <property type="match status" value="1"/>
</dbReference>
<dbReference type="PROSITE" id="PS00760">
    <property type="entry name" value="SPASE_I_2"/>
    <property type="match status" value="1"/>
</dbReference>
<dbReference type="GO" id="GO:0004252">
    <property type="term" value="F:serine-type endopeptidase activity"/>
    <property type="evidence" value="ECO:0007669"/>
    <property type="project" value="InterPro"/>
</dbReference>
<dbReference type="Proteomes" id="UP000325372">
    <property type="component" value="Unassembled WGS sequence"/>
</dbReference>
<feature type="active site" evidence="7">
    <location>
        <position position="134"/>
    </location>
</feature>
<dbReference type="GO" id="GO:0009003">
    <property type="term" value="F:signal peptidase activity"/>
    <property type="evidence" value="ECO:0007669"/>
    <property type="project" value="UniProtKB-EC"/>
</dbReference>
<feature type="active site" evidence="7">
    <location>
        <position position="79"/>
    </location>
</feature>
<dbReference type="Pfam" id="PF10502">
    <property type="entry name" value="Peptidase_S26"/>
    <property type="match status" value="1"/>
</dbReference>
<evidence type="ECO:0000256" key="9">
    <source>
        <dbReference type="RuleBase" id="RU362042"/>
    </source>
</evidence>
<keyword evidence="8" id="KW-0472">Membrane</keyword>
<dbReference type="InterPro" id="IPR000223">
    <property type="entry name" value="Pept_S26A_signal_pept_1"/>
</dbReference>
<evidence type="ECO:0000313" key="12">
    <source>
        <dbReference type="Proteomes" id="UP000325372"/>
    </source>
</evidence>
<evidence type="ECO:0000259" key="10">
    <source>
        <dbReference type="Pfam" id="PF10502"/>
    </source>
</evidence>
<evidence type="ECO:0000256" key="6">
    <source>
        <dbReference type="ARBA" id="ARBA00022801"/>
    </source>
</evidence>
<gene>
    <name evidence="11" type="primary">lepB</name>
    <name evidence="11" type="ORF">F3N42_00610</name>
</gene>
<dbReference type="PROSITE" id="PS00761">
    <property type="entry name" value="SPASE_I_3"/>
    <property type="match status" value="1"/>
</dbReference>